<dbReference type="InterPro" id="IPR036683">
    <property type="entry name" value="CO_DH_flav_C_dom_sf"/>
</dbReference>
<dbReference type="InterPro" id="IPR036318">
    <property type="entry name" value="FAD-bd_PCMH-like_sf"/>
</dbReference>
<dbReference type="SUPFAM" id="SSF55447">
    <property type="entry name" value="CO dehydrogenase flavoprotein C-terminal domain-like"/>
    <property type="match status" value="1"/>
</dbReference>
<protein>
    <submittedName>
        <fullName evidence="5">FAD binding domain-containing protein</fullName>
    </submittedName>
</protein>
<evidence type="ECO:0000313" key="5">
    <source>
        <dbReference type="EMBL" id="MCR9035628.1"/>
    </source>
</evidence>
<gene>
    <name evidence="5" type="ORF">NVS32_01455</name>
</gene>
<dbReference type="InterPro" id="IPR016167">
    <property type="entry name" value="FAD-bd_PCMH_sub1"/>
</dbReference>
<accession>A0ABT1Z5Y9</accession>
<dbReference type="Gene3D" id="3.30.43.10">
    <property type="entry name" value="Uridine Diphospho-n-acetylenolpyruvylglucosamine Reductase, domain 2"/>
    <property type="match status" value="1"/>
</dbReference>
<keyword evidence="3" id="KW-0560">Oxidoreductase</keyword>
<evidence type="ECO:0000256" key="1">
    <source>
        <dbReference type="ARBA" id="ARBA00022630"/>
    </source>
</evidence>
<dbReference type="PROSITE" id="PS51387">
    <property type="entry name" value="FAD_PCMH"/>
    <property type="match status" value="1"/>
</dbReference>
<organism evidence="5 6">
    <name type="scientific">Tractidigestivibacter montrealensis</name>
    <dbReference type="NCBI Taxonomy" id="2972466"/>
    <lineage>
        <taxon>Bacteria</taxon>
        <taxon>Bacillati</taxon>
        <taxon>Actinomycetota</taxon>
        <taxon>Coriobacteriia</taxon>
        <taxon>Coriobacteriales</taxon>
        <taxon>Atopobiaceae</taxon>
        <taxon>Tractidigestivibacter</taxon>
    </lineage>
</organism>
<proteinExistence type="predicted"/>
<dbReference type="SUPFAM" id="SSF56176">
    <property type="entry name" value="FAD-binding/transporter-associated domain-like"/>
    <property type="match status" value="1"/>
</dbReference>
<evidence type="ECO:0000256" key="3">
    <source>
        <dbReference type="ARBA" id="ARBA00023002"/>
    </source>
</evidence>
<dbReference type="InterPro" id="IPR002346">
    <property type="entry name" value="Mopterin_DH_FAD-bd"/>
</dbReference>
<dbReference type="InterPro" id="IPR005107">
    <property type="entry name" value="CO_DH_flav_C"/>
</dbReference>
<reference evidence="5 6" key="1">
    <citation type="submission" date="2022-08" db="EMBL/GenBank/DDBJ databases">
        <title>Tractidigestivibacter montrealensis type strain KD21.</title>
        <authorList>
            <person name="Diop K."/>
            <person name="Richard C."/>
            <person name="Routy B."/>
        </authorList>
    </citation>
    <scope>NUCLEOTIDE SEQUENCE [LARGE SCALE GENOMIC DNA]</scope>
    <source>
        <strain evidence="5 6">KD21</strain>
    </source>
</reference>
<keyword evidence="1" id="KW-0285">Flavoprotein</keyword>
<dbReference type="Proteomes" id="UP001204320">
    <property type="component" value="Unassembled WGS sequence"/>
</dbReference>
<name>A0ABT1Z5Y9_9ACTN</name>
<dbReference type="EMBL" id="JANSKA010000001">
    <property type="protein sequence ID" value="MCR9035628.1"/>
    <property type="molecule type" value="Genomic_DNA"/>
</dbReference>
<dbReference type="PANTHER" id="PTHR42659:SF2">
    <property type="entry name" value="XANTHINE DEHYDROGENASE SUBUNIT C-RELATED"/>
    <property type="match status" value="1"/>
</dbReference>
<dbReference type="Pfam" id="PF00941">
    <property type="entry name" value="FAD_binding_5"/>
    <property type="match status" value="1"/>
</dbReference>
<dbReference type="RefSeq" id="WP_258498422.1">
    <property type="nucleotide sequence ID" value="NZ_JANSKA010000001.1"/>
</dbReference>
<dbReference type="InterPro" id="IPR016166">
    <property type="entry name" value="FAD-bd_PCMH"/>
</dbReference>
<dbReference type="Gene3D" id="3.30.465.10">
    <property type="match status" value="1"/>
</dbReference>
<evidence type="ECO:0000256" key="2">
    <source>
        <dbReference type="ARBA" id="ARBA00022827"/>
    </source>
</evidence>
<sequence length="327" mass="34167">MIAASYACPNTLEEAVAALADPAAMVIAGGTDLMVKGRTRNSYVARALVDVTGVNEMRGVTVHDGLLDIGAAEPLASLVESKVVRSLSPVLWQAVRSVGGVQTRNRATLGGNLANACPAADGICACVALGALIKVVGSQGERTIDASELFRPCPACLAHEGMLVRTCLFADPREKKTTLEPGELIARVLVPQRAEGELGSYVRLSTNRGIGLASVTASAIVVREQDGTVRLARACVGGVLPAPRALEGSELPLVGTKLENADVLRCSKSLGTIMDEECSRLANGSYKRRVAPVVLGDALRALGQEGEDVPGVPGLRRIAVPSWEEDR</sequence>
<keyword evidence="2" id="KW-0274">FAD</keyword>
<dbReference type="SMART" id="SM01092">
    <property type="entry name" value="CO_deh_flav_C"/>
    <property type="match status" value="1"/>
</dbReference>
<evidence type="ECO:0000313" key="6">
    <source>
        <dbReference type="Proteomes" id="UP001204320"/>
    </source>
</evidence>
<dbReference type="InterPro" id="IPR016169">
    <property type="entry name" value="FAD-bd_PCMH_sub2"/>
</dbReference>
<dbReference type="PANTHER" id="PTHR42659">
    <property type="entry name" value="XANTHINE DEHYDROGENASE SUBUNIT C-RELATED"/>
    <property type="match status" value="1"/>
</dbReference>
<dbReference type="InterPro" id="IPR051312">
    <property type="entry name" value="Diverse_Substr_Oxidored"/>
</dbReference>
<feature type="domain" description="FAD-binding PCMH-type" evidence="4">
    <location>
        <begin position="1"/>
        <end position="195"/>
    </location>
</feature>
<dbReference type="Gene3D" id="3.30.390.50">
    <property type="entry name" value="CO dehydrogenase flavoprotein, C-terminal domain"/>
    <property type="match status" value="1"/>
</dbReference>
<keyword evidence="6" id="KW-1185">Reference proteome</keyword>
<evidence type="ECO:0000259" key="4">
    <source>
        <dbReference type="PROSITE" id="PS51387"/>
    </source>
</evidence>
<comment type="caution">
    <text evidence="5">The sequence shown here is derived from an EMBL/GenBank/DDBJ whole genome shotgun (WGS) entry which is preliminary data.</text>
</comment>